<dbReference type="PANTHER" id="PTHR12830">
    <property type="entry name" value="ANAPHASE-PROMOTING COMPLEX SUBUNIT 5"/>
    <property type="match status" value="1"/>
</dbReference>
<dbReference type="EMBL" id="JAPDFR010000001">
    <property type="protein sequence ID" value="KAK0390730.1"/>
    <property type="molecule type" value="Genomic_DNA"/>
</dbReference>
<dbReference type="AlphaFoldDB" id="A0AA39GNN7"/>
<feature type="signal peptide" evidence="9">
    <location>
        <begin position="1"/>
        <end position="23"/>
    </location>
</feature>
<evidence type="ECO:0000256" key="1">
    <source>
        <dbReference type="ARBA" id="ARBA00007450"/>
    </source>
</evidence>
<evidence type="ECO:0000256" key="3">
    <source>
        <dbReference type="ARBA" id="ARBA00022618"/>
    </source>
</evidence>
<feature type="chain" id="PRO_5041349027" description="Anaphase-promoting complex subunit 5" evidence="9">
    <location>
        <begin position="24"/>
        <end position="766"/>
    </location>
</feature>
<evidence type="ECO:0000313" key="11">
    <source>
        <dbReference type="EMBL" id="KAK0390730.1"/>
    </source>
</evidence>
<dbReference type="GO" id="GO:0005680">
    <property type="term" value="C:anaphase-promoting complex"/>
    <property type="evidence" value="ECO:0007669"/>
    <property type="project" value="InterPro"/>
</dbReference>
<keyword evidence="4" id="KW-0498">Mitosis</keyword>
<dbReference type="InterPro" id="IPR026000">
    <property type="entry name" value="Apc5_dom"/>
</dbReference>
<evidence type="ECO:0000256" key="7">
    <source>
        <dbReference type="ARBA" id="ARBA00031069"/>
    </source>
</evidence>
<dbReference type="Pfam" id="PF12862">
    <property type="entry name" value="ANAPC5"/>
    <property type="match status" value="1"/>
</dbReference>
<dbReference type="Proteomes" id="UP001175261">
    <property type="component" value="Unassembled WGS sequence"/>
</dbReference>
<accession>A0AA39GNN7</accession>
<evidence type="ECO:0000256" key="4">
    <source>
        <dbReference type="ARBA" id="ARBA00022776"/>
    </source>
</evidence>
<dbReference type="GO" id="GO:0031145">
    <property type="term" value="P:anaphase-promoting complex-dependent catabolic process"/>
    <property type="evidence" value="ECO:0007669"/>
    <property type="project" value="TreeGrafter"/>
</dbReference>
<organism evidence="11 12">
    <name type="scientific">Sarocladium strictum</name>
    <name type="common">Black bundle disease fungus</name>
    <name type="synonym">Acremonium strictum</name>
    <dbReference type="NCBI Taxonomy" id="5046"/>
    <lineage>
        <taxon>Eukaryota</taxon>
        <taxon>Fungi</taxon>
        <taxon>Dikarya</taxon>
        <taxon>Ascomycota</taxon>
        <taxon>Pezizomycotina</taxon>
        <taxon>Sordariomycetes</taxon>
        <taxon>Hypocreomycetidae</taxon>
        <taxon>Hypocreales</taxon>
        <taxon>Sarocladiaceae</taxon>
        <taxon>Sarocladium</taxon>
    </lineage>
</organism>
<evidence type="ECO:0000256" key="6">
    <source>
        <dbReference type="ARBA" id="ARBA00023306"/>
    </source>
</evidence>
<dbReference type="GO" id="GO:0045842">
    <property type="term" value="P:positive regulation of mitotic metaphase/anaphase transition"/>
    <property type="evidence" value="ECO:0007669"/>
    <property type="project" value="TreeGrafter"/>
</dbReference>
<keyword evidence="9" id="KW-0732">Signal</keyword>
<evidence type="ECO:0000256" key="9">
    <source>
        <dbReference type="SAM" id="SignalP"/>
    </source>
</evidence>
<comment type="function">
    <text evidence="8">Component of the anaphase promoting complex/cyclosome (APC/C), a cell cycle-regulated E3 ubiquitin ligase that controls progression through mitosis and the G1 phase of the cell cycle. The APC/C complex acts by mediating ubiquitination and subsequent degradation of target proteins: it mainly mediates the formation of 'Lys-11'-linked polyubiquitin chains and, to a lower extent, the formation of 'Lys-48'- and 'Lys-63'-linked polyubiquitin chains. The APC/C complex catalyzes assembly of branched 'Lys-11'-/'Lys-48'-linked branched ubiquitin chains on target proteins.</text>
</comment>
<dbReference type="SUPFAM" id="SSF48452">
    <property type="entry name" value="TPR-like"/>
    <property type="match status" value="1"/>
</dbReference>
<evidence type="ECO:0000313" key="12">
    <source>
        <dbReference type="Proteomes" id="UP001175261"/>
    </source>
</evidence>
<reference evidence="11" key="1">
    <citation type="submission" date="2022-10" db="EMBL/GenBank/DDBJ databases">
        <title>Determination and structural analysis of whole genome sequence of Sarocladium strictum F4-1.</title>
        <authorList>
            <person name="Hu L."/>
            <person name="Jiang Y."/>
        </authorList>
    </citation>
    <scope>NUCLEOTIDE SEQUENCE</scope>
    <source>
        <strain evidence="11">F4-1</strain>
    </source>
</reference>
<comment type="caution">
    <text evidence="11">The sequence shown here is derived from an EMBL/GenBank/DDBJ whole genome shotgun (WGS) entry which is preliminary data.</text>
</comment>
<comment type="similarity">
    <text evidence="1">Belongs to the APC5 family.</text>
</comment>
<name>A0AA39GNN7_SARSR</name>
<keyword evidence="5" id="KW-0833">Ubl conjugation pathway</keyword>
<evidence type="ECO:0000259" key="10">
    <source>
        <dbReference type="Pfam" id="PF12862"/>
    </source>
</evidence>
<evidence type="ECO:0000256" key="8">
    <source>
        <dbReference type="ARBA" id="ARBA00045696"/>
    </source>
</evidence>
<dbReference type="InterPro" id="IPR011990">
    <property type="entry name" value="TPR-like_helical_dom_sf"/>
</dbReference>
<dbReference type="GO" id="GO:0070979">
    <property type="term" value="P:protein K11-linked ubiquitination"/>
    <property type="evidence" value="ECO:0007669"/>
    <property type="project" value="TreeGrafter"/>
</dbReference>
<evidence type="ECO:0000256" key="5">
    <source>
        <dbReference type="ARBA" id="ARBA00022786"/>
    </source>
</evidence>
<feature type="domain" description="Anaphase-promoting complex subunit 5" evidence="10">
    <location>
        <begin position="280"/>
        <end position="369"/>
    </location>
</feature>
<sequence>MARYLNPAKIGLLVLLELYTEEAVPSDAILPVLSFISSYIIDHHPRSPSSDQQSRWNRAENTVNLVVSIKDFEKLLGSYPFIRGMPGRRLWDQFLDKLWAINSLHELHSFFDGLQSLVAKTREERKRETGMTSPEPEGGMKLARISPLGAFIRRSQIEFQRLRFHDSAELWKDFVRYRQPTSQQRKRRTPRMAFDNVLLEGEQHNEWDSVSTTCLASVVYGDMLSGGQTSTLPVSTDDIDALLEFQIEQMQKFGNRVPMEIKHQFHDLLRDSFVVPSTTHYLSYLDSWRSGDYPLAYDYLHRYFDYTGHNKDRVYYQYGLLNLAVLQADFGCHKEAVAAMLETVSTARENRDMSCLNFALNWLFNFGRSHPSMIKELESNSVLGSAKESLAFLRVKAKETGMFSLWSSVLLTEAKTGLENGDSVATAFEHLTRSSQLIIEKNMKTMFGSQMSLATAMWDRLGLAQLATITTEVFLRCHARHAVFEDELRLTCKLALHKADRGKYDEALQTLESIDENSLRSRKPGQYWFKYRGIVKLLRDLRHGYLDGAKQLLDQLMQLKNDELEPGLAFLVDTLHIDYLTRRGDLQAAFEKVEDLLRQLRDETRDVDYRIRLLLLKAKLLNECGRPQRGFSIAMRAASLAWRARLMTSLWSSMSALCTILITMNEFPSAVEILSAILPRAIECDSDDLTARLYVCLADANMGLAGEAEKAFDYYSGIEDAGKQCEMMAKKAVIMKVSGDMVLAADYAAAYVSLRKSAAALSLGGR</sequence>
<protein>
    <recommendedName>
        <fullName evidence="2">Anaphase-promoting complex subunit 5</fullName>
    </recommendedName>
    <alternativeName>
        <fullName evidence="7">Cyclosome subunit 5</fullName>
    </alternativeName>
</protein>
<dbReference type="GO" id="GO:0051301">
    <property type="term" value="P:cell division"/>
    <property type="evidence" value="ECO:0007669"/>
    <property type="project" value="UniProtKB-KW"/>
</dbReference>
<dbReference type="PANTHER" id="PTHR12830:SF9">
    <property type="entry name" value="ANAPHASE-PROMOTING COMPLEX SUBUNIT 5"/>
    <property type="match status" value="1"/>
</dbReference>
<dbReference type="InterPro" id="IPR037679">
    <property type="entry name" value="Apc5"/>
</dbReference>
<proteinExistence type="inferred from homology"/>
<keyword evidence="6" id="KW-0131">Cell cycle</keyword>
<evidence type="ECO:0000256" key="2">
    <source>
        <dbReference type="ARBA" id="ARBA00016066"/>
    </source>
</evidence>
<keyword evidence="3" id="KW-0132">Cell division</keyword>
<keyword evidence="12" id="KW-1185">Reference proteome</keyword>
<dbReference type="Gene3D" id="1.25.40.10">
    <property type="entry name" value="Tetratricopeptide repeat domain"/>
    <property type="match status" value="1"/>
</dbReference>
<gene>
    <name evidence="11" type="ORF">NLU13_0233</name>
</gene>